<feature type="coiled-coil region" evidence="1">
    <location>
        <begin position="142"/>
        <end position="169"/>
    </location>
</feature>
<comment type="caution">
    <text evidence="3">The sequence shown here is derived from an EMBL/GenBank/DDBJ whole genome shotgun (WGS) entry which is preliminary data.</text>
</comment>
<dbReference type="RefSeq" id="WP_084393509.1">
    <property type="nucleotide sequence ID" value="NZ_BMKF01000001.1"/>
</dbReference>
<evidence type="ECO:0000256" key="2">
    <source>
        <dbReference type="SAM" id="SignalP"/>
    </source>
</evidence>
<gene>
    <name evidence="3" type="ORF">GCM10011503_07730</name>
</gene>
<name>A0ABQ1JAL2_9PROT</name>
<evidence type="ECO:0000313" key="4">
    <source>
        <dbReference type="Proteomes" id="UP000628854"/>
    </source>
</evidence>
<dbReference type="Proteomes" id="UP000628854">
    <property type="component" value="Unassembled WGS sequence"/>
</dbReference>
<feature type="chain" id="PRO_5045632352" description="YARHG domain-containing protein" evidence="2">
    <location>
        <begin position="21"/>
        <end position="177"/>
    </location>
</feature>
<organism evidence="3 4">
    <name type="scientific">Henriciella pelagia</name>
    <dbReference type="NCBI Taxonomy" id="1977912"/>
    <lineage>
        <taxon>Bacteria</taxon>
        <taxon>Pseudomonadati</taxon>
        <taxon>Pseudomonadota</taxon>
        <taxon>Alphaproteobacteria</taxon>
        <taxon>Hyphomonadales</taxon>
        <taxon>Hyphomonadaceae</taxon>
        <taxon>Henriciella</taxon>
    </lineage>
</organism>
<proteinExistence type="predicted"/>
<reference evidence="4" key="1">
    <citation type="journal article" date="2019" name="Int. J. Syst. Evol. Microbiol.">
        <title>The Global Catalogue of Microorganisms (GCM) 10K type strain sequencing project: providing services to taxonomists for standard genome sequencing and annotation.</title>
        <authorList>
            <consortium name="The Broad Institute Genomics Platform"/>
            <consortium name="The Broad Institute Genome Sequencing Center for Infectious Disease"/>
            <person name="Wu L."/>
            <person name="Ma J."/>
        </authorList>
    </citation>
    <scope>NUCLEOTIDE SEQUENCE [LARGE SCALE GENOMIC DNA]</scope>
    <source>
        <strain evidence="4">CGMCC 1.15928</strain>
    </source>
</reference>
<evidence type="ECO:0008006" key="5">
    <source>
        <dbReference type="Google" id="ProtNLM"/>
    </source>
</evidence>
<keyword evidence="1" id="KW-0175">Coiled coil</keyword>
<feature type="signal peptide" evidence="2">
    <location>
        <begin position="1"/>
        <end position="20"/>
    </location>
</feature>
<keyword evidence="4" id="KW-1185">Reference proteome</keyword>
<keyword evidence="2" id="KW-0732">Signal</keyword>
<accession>A0ABQ1JAL2</accession>
<evidence type="ECO:0000256" key="1">
    <source>
        <dbReference type="SAM" id="Coils"/>
    </source>
</evidence>
<evidence type="ECO:0000313" key="3">
    <source>
        <dbReference type="EMBL" id="GGB61590.1"/>
    </source>
</evidence>
<sequence length="177" mass="19704">MRRFTTFAVLAAFFAAPVFADGDGLIGQLGSNQDATGERSSASLSQIGKRAVESGRLVDQIDASRPYRANIDESRVSEVLPSDIDSDECLLTTRQEAVFEYLREEGRVFRNNCEMLSWLDGNDVDEPSERDLFNVIFGPEAQRVKQAELERLEREQAELEARARILNAINNASSNDG</sequence>
<dbReference type="EMBL" id="BMKF01000001">
    <property type="protein sequence ID" value="GGB61590.1"/>
    <property type="molecule type" value="Genomic_DNA"/>
</dbReference>
<protein>
    <recommendedName>
        <fullName evidence="5">YARHG domain-containing protein</fullName>
    </recommendedName>
</protein>